<evidence type="ECO:0000313" key="6">
    <source>
        <dbReference type="EMBL" id="PWE54116.1"/>
    </source>
</evidence>
<dbReference type="Proteomes" id="UP000245252">
    <property type="component" value="Unassembled WGS sequence"/>
</dbReference>
<feature type="DNA-binding region" description="H-T-H motif" evidence="4">
    <location>
        <begin position="108"/>
        <end position="127"/>
    </location>
</feature>
<dbReference type="InterPro" id="IPR009057">
    <property type="entry name" value="Homeodomain-like_sf"/>
</dbReference>
<evidence type="ECO:0000256" key="3">
    <source>
        <dbReference type="ARBA" id="ARBA00023163"/>
    </source>
</evidence>
<dbReference type="PROSITE" id="PS50977">
    <property type="entry name" value="HTH_TETR_2"/>
    <property type="match status" value="1"/>
</dbReference>
<sequence length="286" mass="31769">MSARSAARPCVIPSVLRSLALAVVPHLIFDKRMLFGNEKKVGALVNTEWHSFLNCVISRFETGFGPIGMHREEWRGGTLVRLKSEAVREAILASAATEISANGYLDTTIGRIAKGAGIAPSNVYVYFESKLQIYFTIYEPWFREQFVLLERVVKRQSSRQEKVGALVRGILRDIADDKTGYTAALMEALAAVKPKDKYQPDLLTWAEEKIEDMVVRSVGGYHHGHPTLKAFAHLMMLTFDGSALRAKILRANAQEDKTMEAVEAMLMQIIMVPEGDLADRKAVSAG</sequence>
<keyword evidence="3" id="KW-0804">Transcription</keyword>
<dbReference type="Gene3D" id="1.10.357.10">
    <property type="entry name" value="Tetracycline Repressor, domain 2"/>
    <property type="match status" value="1"/>
</dbReference>
<evidence type="ECO:0000313" key="7">
    <source>
        <dbReference type="Proteomes" id="UP000245252"/>
    </source>
</evidence>
<evidence type="ECO:0000256" key="4">
    <source>
        <dbReference type="PROSITE-ProRule" id="PRU00335"/>
    </source>
</evidence>
<dbReference type="InterPro" id="IPR001647">
    <property type="entry name" value="HTH_TetR"/>
</dbReference>
<keyword evidence="2 4" id="KW-0238">DNA-binding</keyword>
<dbReference type="PANTHER" id="PTHR47506:SF6">
    <property type="entry name" value="HTH-TYPE TRANSCRIPTIONAL REPRESSOR NEMR"/>
    <property type="match status" value="1"/>
</dbReference>
<dbReference type="EMBL" id="QFBC01000012">
    <property type="protein sequence ID" value="PWE54116.1"/>
    <property type="molecule type" value="Genomic_DNA"/>
</dbReference>
<keyword evidence="7" id="KW-1185">Reference proteome</keyword>
<feature type="domain" description="HTH tetR-type" evidence="5">
    <location>
        <begin position="85"/>
        <end position="145"/>
    </location>
</feature>
<dbReference type="SUPFAM" id="SSF46689">
    <property type="entry name" value="Homeodomain-like"/>
    <property type="match status" value="1"/>
</dbReference>
<evidence type="ECO:0000259" key="5">
    <source>
        <dbReference type="PROSITE" id="PS50977"/>
    </source>
</evidence>
<accession>A0A2U2DLD0</accession>
<dbReference type="PANTHER" id="PTHR47506">
    <property type="entry name" value="TRANSCRIPTIONAL REGULATORY PROTEIN"/>
    <property type="match status" value="1"/>
</dbReference>
<dbReference type="Pfam" id="PF00440">
    <property type="entry name" value="TetR_N"/>
    <property type="match status" value="1"/>
</dbReference>
<comment type="caution">
    <text evidence="6">The sequence shown here is derived from an EMBL/GenBank/DDBJ whole genome shotgun (WGS) entry which is preliminary data.</text>
</comment>
<name>A0A2U2DLD0_9HYPH</name>
<organism evidence="6 7">
    <name type="scientific">Metarhizobium album</name>
    <dbReference type="NCBI Taxonomy" id="2182425"/>
    <lineage>
        <taxon>Bacteria</taxon>
        <taxon>Pseudomonadati</taxon>
        <taxon>Pseudomonadota</taxon>
        <taxon>Alphaproteobacteria</taxon>
        <taxon>Hyphomicrobiales</taxon>
        <taxon>Rhizobiaceae</taxon>
        <taxon>Metarhizobium</taxon>
    </lineage>
</organism>
<dbReference type="GO" id="GO:0003677">
    <property type="term" value="F:DNA binding"/>
    <property type="evidence" value="ECO:0007669"/>
    <property type="project" value="UniProtKB-UniRule"/>
</dbReference>
<gene>
    <name evidence="6" type="ORF">DEM27_22740</name>
</gene>
<evidence type="ECO:0000256" key="2">
    <source>
        <dbReference type="ARBA" id="ARBA00023125"/>
    </source>
</evidence>
<proteinExistence type="predicted"/>
<dbReference type="AlphaFoldDB" id="A0A2U2DLD0"/>
<evidence type="ECO:0000256" key="1">
    <source>
        <dbReference type="ARBA" id="ARBA00023015"/>
    </source>
</evidence>
<reference evidence="6 7" key="1">
    <citation type="submission" date="2018-05" db="EMBL/GenBank/DDBJ databases">
        <title>The draft genome of strain NS-104.</title>
        <authorList>
            <person name="Hang P."/>
            <person name="Jiang J."/>
        </authorList>
    </citation>
    <scope>NUCLEOTIDE SEQUENCE [LARGE SCALE GENOMIC DNA]</scope>
    <source>
        <strain evidence="6 7">NS-104</strain>
    </source>
</reference>
<protein>
    <recommendedName>
        <fullName evidence="5">HTH tetR-type domain-containing protein</fullName>
    </recommendedName>
</protein>
<keyword evidence="1" id="KW-0805">Transcription regulation</keyword>
<dbReference type="PRINTS" id="PR00455">
    <property type="entry name" value="HTHTETR"/>
</dbReference>